<protein>
    <recommendedName>
        <fullName evidence="13">Ionotropic glutamate receptor L-glutamate and glycine-binding domain-containing protein</fullName>
    </recommendedName>
</protein>
<evidence type="ECO:0000313" key="15">
    <source>
        <dbReference type="Proteomes" id="UP001497623"/>
    </source>
</evidence>
<keyword evidence="7 12" id="KW-0472">Membrane</keyword>
<name>A0AAV2QK63_MEGNR</name>
<keyword evidence="11" id="KW-0407">Ion channel</keyword>
<dbReference type="PANTHER" id="PTHR42643:SF30">
    <property type="entry name" value="IONOTROPIC RECEPTOR 40A-RELATED"/>
    <property type="match status" value="1"/>
</dbReference>
<evidence type="ECO:0000256" key="12">
    <source>
        <dbReference type="SAM" id="Phobius"/>
    </source>
</evidence>
<feature type="transmembrane region" description="Helical" evidence="12">
    <location>
        <begin position="179"/>
        <end position="207"/>
    </location>
</feature>
<reference evidence="14 15" key="1">
    <citation type="submission" date="2024-05" db="EMBL/GenBank/DDBJ databases">
        <authorList>
            <person name="Wallberg A."/>
        </authorList>
    </citation>
    <scope>NUCLEOTIDE SEQUENCE [LARGE SCALE GENOMIC DNA]</scope>
</reference>
<organism evidence="14 15">
    <name type="scientific">Meganyctiphanes norvegica</name>
    <name type="common">Northern krill</name>
    <name type="synonym">Thysanopoda norvegica</name>
    <dbReference type="NCBI Taxonomy" id="48144"/>
    <lineage>
        <taxon>Eukaryota</taxon>
        <taxon>Metazoa</taxon>
        <taxon>Ecdysozoa</taxon>
        <taxon>Arthropoda</taxon>
        <taxon>Crustacea</taxon>
        <taxon>Multicrustacea</taxon>
        <taxon>Malacostraca</taxon>
        <taxon>Eumalacostraca</taxon>
        <taxon>Eucarida</taxon>
        <taxon>Euphausiacea</taxon>
        <taxon>Euphausiidae</taxon>
        <taxon>Meganyctiphanes</taxon>
    </lineage>
</organism>
<evidence type="ECO:0000256" key="9">
    <source>
        <dbReference type="ARBA" id="ARBA00023180"/>
    </source>
</evidence>
<dbReference type="Gene3D" id="3.40.190.10">
    <property type="entry name" value="Periplasmic binding protein-like II"/>
    <property type="match status" value="1"/>
</dbReference>
<keyword evidence="6" id="KW-0406">Ion transport</keyword>
<keyword evidence="9" id="KW-0325">Glycoprotein</keyword>
<evidence type="ECO:0000256" key="4">
    <source>
        <dbReference type="ARBA" id="ARBA00022692"/>
    </source>
</evidence>
<evidence type="ECO:0000256" key="3">
    <source>
        <dbReference type="ARBA" id="ARBA00022475"/>
    </source>
</evidence>
<keyword evidence="8" id="KW-0675">Receptor</keyword>
<evidence type="ECO:0000256" key="6">
    <source>
        <dbReference type="ARBA" id="ARBA00023065"/>
    </source>
</evidence>
<dbReference type="AlphaFoldDB" id="A0AAV2QK63"/>
<proteinExistence type="predicted"/>
<evidence type="ECO:0000256" key="10">
    <source>
        <dbReference type="ARBA" id="ARBA00023286"/>
    </source>
</evidence>
<dbReference type="GO" id="GO:0015276">
    <property type="term" value="F:ligand-gated monoatomic ion channel activity"/>
    <property type="evidence" value="ECO:0007669"/>
    <property type="project" value="InterPro"/>
</dbReference>
<keyword evidence="2" id="KW-0813">Transport</keyword>
<evidence type="ECO:0000256" key="5">
    <source>
        <dbReference type="ARBA" id="ARBA00022989"/>
    </source>
</evidence>
<dbReference type="GO" id="GO:0005886">
    <property type="term" value="C:plasma membrane"/>
    <property type="evidence" value="ECO:0007669"/>
    <property type="project" value="UniProtKB-SubCell"/>
</dbReference>
<feature type="non-terminal residue" evidence="14">
    <location>
        <position position="1"/>
    </location>
</feature>
<dbReference type="InterPro" id="IPR052192">
    <property type="entry name" value="Insect_Ionotropic_Sensory_Rcpt"/>
</dbReference>
<dbReference type="SUPFAM" id="SSF53850">
    <property type="entry name" value="Periplasmic binding protein-like II"/>
    <property type="match status" value="1"/>
</dbReference>
<keyword evidence="3" id="KW-1003">Cell membrane</keyword>
<evidence type="ECO:0000256" key="8">
    <source>
        <dbReference type="ARBA" id="ARBA00023170"/>
    </source>
</evidence>
<evidence type="ECO:0000256" key="7">
    <source>
        <dbReference type="ARBA" id="ARBA00023136"/>
    </source>
</evidence>
<evidence type="ECO:0000256" key="2">
    <source>
        <dbReference type="ARBA" id="ARBA00022448"/>
    </source>
</evidence>
<gene>
    <name evidence="14" type="ORF">MNOR_LOCUS13672</name>
</gene>
<dbReference type="InterPro" id="IPR019594">
    <property type="entry name" value="Glu/Gly-bd"/>
</dbReference>
<dbReference type="PANTHER" id="PTHR42643">
    <property type="entry name" value="IONOTROPIC RECEPTOR 20A-RELATED"/>
    <property type="match status" value="1"/>
</dbReference>
<sequence length="260" mass="29504">TMLIHTQSENVLVRSSFIEKDNAVGFRDTGKWWLTSTGHRSYLTSPILQDTNVIYRDLHGRNFKVATNDYWPYFDTELLEDGTIAPVAGIDRNIIYTLGQKLNFTVELVAPADGKWGGVEADGSISGLIGMVARHEARVALCEITVTGAREVVVDFTSPYIMDNTAMISPAPKEKNRAFAAFSPFTIAVWGCLALTVFCIGPIIWVMDFWRQSVVMGTDKPSMPLMQYSFNMFRNLVVQGNNIQTHLWMLRFLFFFWYLF</sequence>
<accession>A0AAV2QK63</accession>
<keyword evidence="4 12" id="KW-0812">Transmembrane</keyword>
<keyword evidence="5 12" id="KW-1133">Transmembrane helix</keyword>
<evidence type="ECO:0000259" key="13">
    <source>
        <dbReference type="Pfam" id="PF10613"/>
    </source>
</evidence>
<evidence type="ECO:0000256" key="11">
    <source>
        <dbReference type="ARBA" id="ARBA00023303"/>
    </source>
</evidence>
<dbReference type="Proteomes" id="UP001497623">
    <property type="component" value="Unassembled WGS sequence"/>
</dbReference>
<keyword evidence="15" id="KW-1185">Reference proteome</keyword>
<evidence type="ECO:0000313" key="14">
    <source>
        <dbReference type="EMBL" id="CAL4088970.1"/>
    </source>
</evidence>
<feature type="non-terminal residue" evidence="14">
    <location>
        <position position="260"/>
    </location>
</feature>
<dbReference type="Pfam" id="PF10613">
    <property type="entry name" value="Lig_chan-Glu_bd"/>
    <property type="match status" value="1"/>
</dbReference>
<comment type="caution">
    <text evidence="14">The sequence shown here is derived from an EMBL/GenBank/DDBJ whole genome shotgun (WGS) entry which is preliminary data.</text>
</comment>
<keyword evidence="10" id="KW-1071">Ligand-gated ion channel</keyword>
<comment type="subcellular location">
    <subcellularLocation>
        <location evidence="1">Cell membrane</location>
        <topology evidence="1">Multi-pass membrane protein</topology>
    </subcellularLocation>
</comment>
<evidence type="ECO:0000256" key="1">
    <source>
        <dbReference type="ARBA" id="ARBA00004651"/>
    </source>
</evidence>
<feature type="domain" description="Ionotropic glutamate receptor L-glutamate and glycine-binding" evidence="13">
    <location>
        <begin position="62"/>
        <end position="170"/>
    </location>
</feature>
<dbReference type="EMBL" id="CAXKWB010007920">
    <property type="protein sequence ID" value="CAL4088970.1"/>
    <property type="molecule type" value="Genomic_DNA"/>
</dbReference>